<reference evidence="3" key="3">
    <citation type="submission" date="2015-12" db="EMBL/GenBank/DDBJ databases">
        <title>Update maize B73 reference genome by single molecule sequencing technologies.</title>
        <authorList>
            <consortium name="Maize Genome Sequencing Project"/>
            <person name="Ware D."/>
        </authorList>
    </citation>
    <scope>NUCLEOTIDE SEQUENCE</scope>
    <source>
        <tissue evidence="3">Seedling</tissue>
    </source>
</reference>
<reference evidence="4" key="5">
    <citation type="submission" date="2021-05" db="UniProtKB">
        <authorList>
            <consortium name="EnsemblPlants"/>
        </authorList>
    </citation>
    <scope>IDENTIFICATION</scope>
    <source>
        <strain evidence="4">cv. B73</strain>
    </source>
</reference>
<reference evidence="5" key="2">
    <citation type="journal article" date="2009" name="Science">
        <title>The B73 maize genome: complexity, diversity, and dynamics.</title>
        <authorList>
            <person name="Schnable P.S."/>
            <person name="Ware D."/>
            <person name="Fulton R.S."/>
            <person name="Stein J.C."/>
            <person name="Wei F."/>
            <person name="Pasternak S."/>
            <person name="Liang C."/>
            <person name="Zhang J."/>
            <person name="Fulton L."/>
            <person name="Graves T.A."/>
            <person name="Minx P."/>
            <person name="Reily A.D."/>
            <person name="Courtney L."/>
            <person name="Kruchowski S.S."/>
            <person name="Tomlinson C."/>
            <person name="Strong C."/>
            <person name="Delehaunty K."/>
            <person name="Fronick C."/>
            <person name="Courtney B."/>
            <person name="Rock S.M."/>
            <person name="Belter E."/>
            <person name="Du F."/>
            <person name="Kim K."/>
            <person name="Abbott R.M."/>
            <person name="Cotton M."/>
            <person name="Levy A."/>
            <person name="Marchetto P."/>
            <person name="Ochoa K."/>
            <person name="Jackson S.M."/>
            <person name="Gillam B."/>
            <person name="Chen W."/>
            <person name="Yan L."/>
            <person name="Higginbotham J."/>
            <person name="Cardenas M."/>
            <person name="Waligorski J."/>
            <person name="Applebaum E."/>
            <person name="Phelps L."/>
            <person name="Falcone J."/>
            <person name="Kanchi K."/>
            <person name="Thane T."/>
            <person name="Scimone A."/>
            <person name="Thane N."/>
            <person name="Henke J."/>
            <person name="Wang T."/>
            <person name="Ruppert J."/>
            <person name="Shah N."/>
            <person name="Rotter K."/>
            <person name="Hodges J."/>
            <person name="Ingenthron E."/>
            <person name="Cordes M."/>
            <person name="Kohlberg S."/>
            <person name="Sgro J."/>
            <person name="Delgado B."/>
            <person name="Mead K."/>
            <person name="Chinwalla A."/>
            <person name="Leonard S."/>
            <person name="Crouse K."/>
            <person name="Collura K."/>
            <person name="Kudrna D."/>
            <person name="Currie J."/>
            <person name="He R."/>
            <person name="Angelova A."/>
            <person name="Rajasekar S."/>
            <person name="Mueller T."/>
            <person name="Lomeli R."/>
            <person name="Scara G."/>
            <person name="Ko A."/>
            <person name="Delaney K."/>
            <person name="Wissotski M."/>
            <person name="Lopez G."/>
            <person name="Campos D."/>
            <person name="Braidotti M."/>
            <person name="Ashley E."/>
            <person name="Golser W."/>
            <person name="Kim H."/>
            <person name="Lee S."/>
            <person name="Lin J."/>
            <person name="Dujmic Z."/>
            <person name="Kim W."/>
            <person name="Talag J."/>
            <person name="Zuccolo A."/>
            <person name="Fan C."/>
            <person name="Sebastian A."/>
            <person name="Kramer M."/>
            <person name="Spiegel L."/>
            <person name="Nascimento L."/>
            <person name="Zutavern T."/>
            <person name="Miller B."/>
            <person name="Ambroise C."/>
            <person name="Muller S."/>
            <person name="Spooner W."/>
            <person name="Narechania A."/>
            <person name="Ren L."/>
            <person name="Wei S."/>
            <person name="Kumari S."/>
            <person name="Faga B."/>
            <person name="Levy M.J."/>
            <person name="McMahan L."/>
            <person name="Van Buren P."/>
            <person name="Vaughn M.W."/>
            <person name="Ying K."/>
            <person name="Yeh C.-T."/>
            <person name="Emrich S.J."/>
            <person name="Jia Y."/>
            <person name="Kalyanaraman A."/>
            <person name="Hsia A.-P."/>
            <person name="Barbazuk W.B."/>
            <person name="Baucom R.S."/>
            <person name="Brutnell T.P."/>
            <person name="Carpita N.C."/>
            <person name="Chaparro C."/>
            <person name="Chia J.-M."/>
            <person name="Deragon J.-M."/>
            <person name="Estill J.C."/>
            <person name="Fu Y."/>
            <person name="Jeddeloh J.A."/>
            <person name="Han Y."/>
            <person name="Lee H."/>
            <person name="Li P."/>
            <person name="Lisch D.R."/>
            <person name="Liu S."/>
            <person name="Liu Z."/>
            <person name="Nagel D.H."/>
            <person name="McCann M.C."/>
            <person name="SanMiguel P."/>
            <person name="Myers A.M."/>
            <person name="Nettleton D."/>
            <person name="Nguyen J."/>
            <person name="Penning B.W."/>
            <person name="Ponnala L."/>
            <person name="Schneider K.L."/>
            <person name="Schwartz D.C."/>
            <person name="Sharma A."/>
            <person name="Soderlund C."/>
            <person name="Springer N.M."/>
            <person name="Sun Q."/>
            <person name="Wang H."/>
            <person name="Waterman M."/>
            <person name="Westerman R."/>
            <person name="Wolfgruber T.K."/>
            <person name="Yang L."/>
            <person name="Yu Y."/>
            <person name="Zhang L."/>
            <person name="Zhou S."/>
            <person name="Zhu Q."/>
            <person name="Bennetzen J.L."/>
            <person name="Dawe R.K."/>
            <person name="Jiang J."/>
            <person name="Jiang N."/>
            <person name="Presting G.G."/>
            <person name="Wessler S.R."/>
            <person name="Aluru S."/>
            <person name="Martienssen R.A."/>
            <person name="Clifton S.W."/>
            <person name="McCombie W.R."/>
            <person name="Wing R.A."/>
            <person name="Wilson R.K."/>
        </authorList>
    </citation>
    <scope>NUCLEOTIDE SEQUENCE [LARGE SCALE GENOMIC DNA]</scope>
    <source>
        <strain evidence="5">cv. B73</strain>
    </source>
</reference>
<gene>
    <name evidence="4" type="primary">LOC100502465</name>
    <name evidence="3" type="ORF">ZEAMMB73_Zm00001d047333</name>
</gene>
<name>C4JBR7_MAIZE</name>
<dbReference type="Gramene" id="Zm00001eb393480_T001">
    <property type="protein sequence ID" value="Zm00001eb393480_P001"/>
    <property type="gene ID" value="Zm00001eb393480"/>
</dbReference>
<reference evidence="4" key="4">
    <citation type="submission" date="2019-07" db="EMBL/GenBank/DDBJ databases">
        <authorList>
            <person name="Seetharam A."/>
            <person name="Woodhouse M."/>
            <person name="Cannon E."/>
        </authorList>
    </citation>
    <scope>NUCLEOTIDE SEQUENCE [LARGE SCALE GENOMIC DNA]</scope>
    <source>
        <strain evidence="4">cv. B73</strain>
    </source>
</reference>
<dbReference type="EMBL" id="CM000785">
    <property type="protein sequence ID" value="AQL06168.1"/>
    <property type="molecule type" value="Genomic_DNA"/>
</dbReference>
<evidence type="ECO:0000313" key="2">
    <source>
        <dbReference type="EMBL" id="ACR38617.1"/>
    </source>
</evidence>
<feature type="compositionally biased region" description="Basic and acidic residues" evidence="1">
    <location>
        <begin position="18"/>
        <end position="33"/>
    </location>
</feature>
<accession>C4JBR7</accession>
<evidence type="ECO:0000256" key="1">
    <source>
        <dbReference type="SAM" id="MobiDB-lite"/>
    </source>
</evidence>
<sequence length="165" mass="18178">MHRRLAALARTRRFGFGRGRDDDQVAPEPDPRTRAGASVPVRGKAFASHQALGVGGHKSSSSGGERWAAPVRRLPEGARHGSGARRPHALPLAHYWYGMSAPISVSVSTSVVRNRVVRRHRLGSDFDLNLTPLPENDAGMMKRWAEERGEVQSPSPIKNRRVSDY</sequence>
<dbReference type="PaxDb" id="4577-GRMZM2G097524_P01"/>
<dbReference type="KEGG" id="zma:100502465"/>
<dbReference type="AlphaFoldDB" id="C4JBR7"/>
<keyword evidence="5" id="KW-1185">Reference proteome</keyword>
<feature type="region of interest" description="Disordered" evidence="1">
    <location>
        <begin position="16"/>
        <end position="37"/>
    </location>
</feature>
<dbReference type="Proteomes" id="UP000007305">
    <property type="component" value="Chromosome 9"/>
</dbReference>
<proteinExistence type="evidence at transcript level"/>
<dbReference type="RefSeq" id="NP_001183872.1">
    <property type="nucleotide sequence ID" value="NM_001196943.1"/>
</dbReference>
<dbReference type="STRING" id="4577.C4JBR7"/>
<organism evidence="2">
    <name type="scientific">Zea mays</name>
    <name type="common">Maize</name>
    <dbReference type="NCBI Taxonomy" id="4577"/>
    <lineage>
        <taxon>Eukaryota</taxon>
        <taxon>Viridiplantae</taxon>
        <taxon>Streptophyta</taxon>
        <taxon>Embryophyta</taxon>
        <taxon>Tracheophyta</taxon>
        <taxon>Spermatophyta</taxon>
        <taxon>Magnoliopsida</taxon>
        <taxon>Liliopsida</taxon>
        <taxon>Poales</taxon>
        <taxon>Poaceae</taxon>
        <taxon>PACMAD clade</taxon>
        <taxon>Panicoideae</taxon>
        <taxon>Andropogonodae</taxon>
        <taxon>Andropogoneae</taxon>
        <taxon>Tripsacinae</taxon>
        <taxon>Zea</taxon>
    </lineage>
</organism>
<reference evidence="2" key="1">
    <citation type="journal article" date="2009" name="PLoS Genet.">
        <title>Sequencing, mapping, and analysis of 27,455 maize full-length cDNAs.</title>
        <authorList>
            <person name="Soderlund C."/>
            <person name="Descour A."/>
            <person name="Kudrna D."/>
            <person name="Bomhoff M."/>
            <person name="Boyd L."/>
            <person name="Currie J."/>
            <person name="Angelova A."/>
            <person name="Collura K."/>
            <person name="Wissotski M."/>
            <person name="Ashley E."/>
            <person name="Morrow D."/>
            <person name="Fernandes J."/>
            <person name="Walbot V."/>
            <person name="Yu Y."/>
        </authorList>
    </citation>
    <scope>NUCLEOTIDE SEQUENCE</scope>
    <source>
        <strain evidence="2">B73</strain>
    </source>
</reference>
<evidence type="ECO:0000313" key="3">
    <source>
        <dbReference type="EMBL" id="AQL06168.1"/>
    </source>
</evidence>
<evidence type="ECO:0000313" key="5">
    <source>
        <dbReference type="Proteomes" id="UP000007305"/>
    </source>
</evidence>
<protein>
    <submittedName>
        <fullName evidence="2 4">Uncharacterized protein</fullName>
    </submittedName>
</protein>
<dbReference type="EMBL" id="BT088264">
    <property type="protein sequence ID" value="ACR38617.1"/>
    <property type="molecule type" value="mRNA"/>
</dbReference>
<dbReference type="GeneID" id="100502465"/>
<dbReference type="EnsemblPlants" id="Zm00001eb393480_T001">
    <property type="protein sequence ID" value="Zm00001eb393480_P001"/>
    <property type="gene ID" value="Zm00001eb393480"/>
</dbReference>
<dbReference type="HOGENOM" id="CLU_1613263_0_0_1"/>
<evidence type="ECO:0000313" key="4">
    <source>
        <dbReference type="EnsemblPlants" id="Zm00001eb393480_P001"/>
    </source>
</evidence>